<name>A0A3A4A8P9_9ACTN</name>
<dbReference type="SUPFAM" id="SSF52172">
    <property type="entry name" value="CheY-like"/>
    <property type="match status" value="1"/>
</dbReference>
<dbReference type="InterPro" id="IPR001932">
    <property type="entry name" value="PPM-type_phosphatase-like_dom"/>
</dbReference>
<dbReference type="AlphaFoldDB" id="A0A3A4A8P9"/>
<dbReference type="SMART" id="SM00331">
    <property type="entry name" value="PP2C_SIG"/>
    <property type="match status" value="1"/>
</dbReference>
<dbReference type="Proteomes" id="UP000265768">
    <property type="component" value="Unassembled WGS sequence"/>
</dbReference>
<organism evidence="5 6">
    <name type="scientific">Bailinhaonella thermotolerans</name>
    <dbReference type="NCBI Taxonomy" id="1070861"/>
    <lineage>
        <taxon>Bacteria</taxon>
        <taxon>Bacillati</taxon>
        <taxon>Actinomycetota</taxon>
        <taxon>Actinomycetes</taxon>
        <taxon>Streptosporangiales</taxon>
        <taxon>Streptosporangiaceae</taxon>
        <taxon>Bailinhaonella</taxon>
    </lineage>
</organism>
<evidence type="ECO:0000256" key="2">
    <source>
        <dbReference type="PROSITE-ProRule" id="PRU00169"/>
    </source>
</evidence>
<keyword evidence="1" id="KW-0378">Hydrolase</keyword>
<dbReference type="InterPro" id="IPR011006">
    <property type="entry name" value="CheY-like_superfamily"/>
</dbReference>
<dbReference type="Gene3D" id="3.40.50.2300">
    <property type="match status" value="1"/>
</dbReference>
<evidence type="ECO:0000259" key="4">
    <source>
        <dbReference type="PROSITE" id="PS50110"/>
    </source>
</evidence>
<reference evidence="5 6" key="1">
    <citation type="submission" date="2018-09" db="EMBL/GenBank/DDBJ databases">
        <title>YIM 75507 draft genome.</title>
        <authorList>
            <person name="Tang S."/>
            <person name="Feng Y."/>
        </authorList>
    </citation>
    <scope>NUCLEOTIDE SEQUENCE [LARGE SCALE GENOMIC DNA]</scope>
    <source>
        <strain evidence="5 6">YIM 75507</strain>
    </source>
</reference>
<proteinExistence type="predicted"/>
<keyword evidence="2" id="KW-0597">Phosphoprotein</keyword>
<evidence type="ECO:0000313" key="6">
    <source>
        <dbReference type="Proteomes" id="UP000265768"/>
    </source>
</evidence>
<keyword evidence="6" id="KW-1185">Reference proteome</keyword>
<accession>A0A3A4A8P9</accession>
<dbReference type="OrthoDB" id="5181538at2"/>
<feature type="modified residue" description="4-aspartylphosphate" evidence="2">
    <location>
        <position position="92"/>
    </location>
</feature>
<dbReference type="Gene3D" id="3.60.40.10">
    <property type="entry name" value="PPM-type phosphatase domain"/>
    <property type="match status" value="1"/>
</dbReference>
<dbReference type="InterPro" id="IPR052016">
    <property type="entry name" value="Bact_Sigma-Reg"/>
</dbReference>
<sequence length="422" mass="44794">MAADAGDPTASTDGSGVNAVSEHLGLQGSRRRPSERAAPVRVLLVEDDAGDALLVEELLADSGLVTELRWVTTLGEATKAVGDFPAQCVLLDLHLPDAQGLPALDQVLSSAPEAAVVVLTGWAEQEAGLAAVAAGAQDYLIKGQVEPDLFGRAIRYAVHRKQAERTAAALQAERIRSQENARLERGLLPVPLLSKAPMAVASRARPGRASSLLGGDFFDVVEADDGTVHAVIGDVCGHGPNEAALGVCLRIAWRTLVLSGLSRQRLMEQLDRILRAERSSPEIFATVCTIELPPDRHTVRVLRAGHPGVLVHTPATVELYEPDPGLALGLPFEDERWPQSELALPQDAALVLFTDGLFEGRLSAGGRQRLGERGLVALARECAHLSGERFVDALLAKVDAATAEGGGLTDDVAVMHLKWSEE</sequence>
<protein>
    <submittedName>
        <fullName evidence="5">Response regulator</fullName>
    </submittedName>
</protein>
<dbReference type="SMART" id="SM00448">
    <property type="entry name" value="REC"/>
    <property type="match status" value="1"/>
</dbReference>
<dbReference type="Pfam" id="PF07228">
    <property type="entry name" value="SpoIIE"/>
    <property type="match status" value="1"/>
</dbReference>
<evidence type="ECO:0000256" key="1">
    <source>
        <dbReference type="ARBA" id="ARBA00022801"/>
    </source>
</evidence>
<dbReference type="PROSITE" id="PS50110">
    <property type="entry name" value="RESPONSE_REGULATORY"/>
    <property type="match status" value="1"/>
</dbReference>
<dbReference type="InterPro" id="IPR001789">
    <property type="entry name" value="Sig_transdc_resp-reg_receiver"/>
</dbReference>
<evidence type="ECO:0000313" key="5">
    <source>
        <dbReference type="EMBL" id="RJL24451.1"/>
    </source>
</evidence>
<feature type="domain" description="Response regulatory" evidence="4">
    <location>
        <begin position="41"/>
        <end position="157"/>
    </location>
</feature>
<feature type="region of interest" description="Disordered" evidence="3">
    <location>
        <begin position="1"/>
        <end position="33"/>
    </location>
</feature>
<dbReference type="GO" id="GO:0000160">
    <property type="term" value="P:phosphorelay signal transduction system"/>
    <property type="evidence" value="ECO:0007669"/>
    <property type="project" value="InterPro"/>
</dbReference>
<evidence type="ECO:0000256" key="3">
    <source>
        <dbReference type="SAM" id="MobiDB-lite"/>
    </source>
</evidence>
<dbReference type="PANTHER" id="PTHR43156">
    <property type="entry name" value="STAGE II SPORULATION PROTEIN E-RELATED"/>
    <property type="match status" value="1"/>
</dbReference>
<dbReference type="InterPro" id="IPR036457">
    <property type="entry name" value="PPM-type-like_dom_sf"/>
</dbReference>
<dbReference type="PANTHER" id="PTHR43156:SF2">
    <property type="entry name" value="STAGE II SPORULATION PROTEIN E"/>
    <property type="match status" value="1"/>
</dbReference>
<dbReference type="CDD" id="cd00156">
    <property type="entry name" value="REC"/>
    <property type="match status" value="1"/>
</dbReference>
<dbReference type="Pfam" id="PF00072">
    <property type="entry name" value="Response_reg"/>
    <property type="match status" value="1"/>
</dbReference>
<comment type="caution">
    <text evidence="5">The sequence shown here is derived from an EMBL/GenBank/DDBJ whole genome shotgun (WGS) entry which is preliminary data.</text>
</comment>
<gene>
    <name evidence="5" type="ORF">D5H75_29455</name>
</gene>
<dbReference type="GO" id="GO:0016791">
    <property type="term" value="F:phosphatase activity"/>
    <property type="evidence" value="ECO:0007669"/>
    <property type="project" value="TreeGrafter"/>
</dbReference>
<dbReference type="EMBL" id="QZEY01000015">
    <property type="protein sequence ID" value="RJL24451.1"/>
    <property type="molecule type" value="Genomic_DNA"/>
</dbReference>